<dbReference type="Proteomes" id="UP000005270">
    <property type="component" value="Chromosome"/>
</dbReference>
<dbReference type="KEGG" id="thg:TCELL_0746"/>
<proteinExistence type="predicted"/>
<gene>
    <name evidence="1" type="ordered locus">TCELL_0746</name>
</gene>
<accession>I3TEI2</accession>
<dbReference type="eggNOG" id="arCOG02103">
    <property type="taxonomic scope" value="Archaea"/>
</dbReference>
<dbReference type="InParanoid" id="I3TEI2"/>
<keyword evidence="2" id="KW-1185">Reference proteome</keyword>
<name>I3TEI2_THEC1</name>
<dbReference type="EMBL" id="CP003531">
    <property type="protein sequence ID" value="AFK51170.1"/>
    <property type="molecule type" value="Genomic_DNA"/>
</dbReference>
<dbReference type="GeneID" id="13013061"/>
<reference evidence="1 2" key="1">
    <citation type="journal article" date="2012" name="J. Bacteriol.">
        <title>Complete genome sequence of the hyperthermophilic cellulolytic Crenarchaeon 'Thermogladius cellulolyticus' 1633.</title>
        <authorList>
            <person name="Mardanov A.V."/>
            <person name="Kochetkova T.V."/>
            <person name="Beletsky A.V."/>
            <person name="Bonch-Osmolovskaya E.A."/>
            <person name="Ravin N.V."/>
            <person name="Skryabin K.G."/>
        </authorList>
    </citation>
    <scope>NUCLEOTIDE SEQUENCE [LARGE SCALE GENOMIC DNA]</scope>
    <source>
        <strain evidence="2">DSM 22663 / VKM B-2946 / 1633</strain>
    </source>
</reference>
<dbReference type="AlphaFoldDB" id="I3TEI2"/>
<dbReference type="HOGENOM" id="CLU_1405928_0_0_2"/>
<protein>
    <submittedName>
        <fullName evidence="1">Uncharacterized protein</fullName>
    </submittedName>
</protein>
<evidence type="ECO:0000313" key="2">
    <source>
        <dbReference type="Proteomes" id="UP000005270"/>
    </source>
</evidence>
<organism evidence="1 2">
    <name type="scientific">Thermogladius calderae (strain DSM 22663 / VKM B-2946 / 1633)</name>
    <dbReference type="NCBI Taxonomy" id="1184251"/>
    <lineage>
        <taxon>Archaea</taxon>
        <taxon>Thermoproteota</taxon>
        <taxon>Thermoprotei</taxon>
        <taxon>Desulfurococcales</taxon>
        <taxon>Desulfurococcaceae</taxon>
        <taxon>Thermogladius</taxon>
    </lineage>
</organism>
<dbReference type="RefSeq" id="WP_014737420.1">
    <property type="nucleotide sequence ID" value="NC_017954.1"/>
</dbReference>
<dbReference type="STRING" id="1184251.TCELL_0746"/>
<evidence type="ECO:0000313" key="1">
    <source>
        <dbReference type="EMBL" id="AFK51170.1"/>
    </source>
</evidence>
<sequence length="199" mass="22575">MREAVGEIDCQALIELYRSVKEHFDEDPAIALSTIALYKFEGVGRVYISKFLNVPERRVRRVVESLSKLGEKEYEALMRVLHSIKVDRMTVGHYEVTTFHPFNPRLVECVAEKVVYFRDLLVINLGDFKRLFMIGVKTGRLLFPLVPDEISRSFVEPLEPATSPNSIVIVWSSPHSLVDEASVLVSLSNLCKGYCVKTG</sequence>